<dbReference type="PANTHER" id="PTHR14145:SF2">
    <property type="entry name" value="COP9 SIGNALOSOME COMPLEX SUBUNIT 1"/>
    <property type="match status" value="1"/>
</dbReference>
<dbReference type="PANTHER" id="PTHR14145">
    <property type="entry name" value="26S PROTESOME SUBUNIT 6"/>
    <property type="match status" value="1"/>
</dbReference>
<dbReference type="PROSITE" id="PS50250">
    <property type="entry name" value="PCI"/>
    <property type="match status" value="1"/>
</dbReference>
<evidence type="ECO:0000256" key="6">
    <source>
        <dbReference type="ARBA" id="ARBA00022790"/>
    </source>
</evidence>
<comment type="similarity">
    <text evidence="3">Belongs to the CSN1 family.</text>
</comment>
<evidence type="ECO:0000313" key="11">
    <source>
        <dbReference type="Proteomes" id="UP001286456"/>
    </source>
</evidence>
<dbReference type="Gene3D" id="1.25.40.570">
    <property type="match status" value="1"/>
</dbReference>
<gene>
    <name evidence="10" type="ORF">B0T19DRAFT_440437</name>
</gene>
<sequence length="469" mass="52200">MTDSLLAFFTVIDNQGGVIVKDAPKFDLDLYIQSYRGRTRFDRLFLIGRSSVPLCVDALKAAVAEAKRGRDPQRYREAFECLRIAAPSEPEAATFDKAWLDNIETANQNETRRLLAELKGYKNNLIKESIRMGNEDLGKHYESIGDLNAAAEAYTRMRPDVSTPKQIIDVGRHLVSVALQRREWGMITSHLSKMPSGTNSDEYEHMQPYIRIVMGLSMLGQERFPEAAASFLAVDVNASPTSYNEVASPNDVAVYGGLLALATMDRADLQRKVLDAPDFRQFLEHAPHIRRAVAQFVNGRYSACISTLEAYRADYLLDIYLQKHIPKLYAEIRSKCIVQYMIPFSCVSLDTLEAAFSNPAQSIEDELFTMIQSGTLQARINAIDKASTNTSSCERFACLVTTVSANPRVKLQSTALATAQSYEKQAIDRLRRMSLAAADLELKGQRKTSTAFSGLGGVGDIIYDEATMV</sequence>
<comment type="subunit">
    <text evidence="4">Component of the COP9 signalosome (CSN) complex.</text>
</comment>
<proteinExistence type="inferred from homology"/>
<evidence type="ECO:0000256" key="7">
    <source>
        <dbReference type="ARBA" id="ARBA00023242"/>
    </source>
</evidence>
<reference evidence="10" key="2">
    <citation type="submission" date="2023-06" db="EMBL/GenBank/DDBJ databases">
        <authorList>
            <consortium name="Lawrence Berkeley National Laboratory"/>
            <person name="Haridas S."/>
            <person name="Hensen N."/>
            <person name="Bonometti L."/>
            <person name="Westerberg I."/>
            <person name="Brannstrom I.O."/>
            <person name="Guillou S."/>
            <person name="Cros-Aarteil S."/>
            <person name="Calhoun S."/>
            <person name="Kuo A."/>
            <person name="Mondo S."/>
            <person name="Pangilinan J."/>
            <person name="Riley R."/>
            <person name="Labutti K."/>
            <person name="Andreopoulos B."/>
            <person name="Lipzen A."/>
            <person name="Chen C."/>
            <person name="Yanf M."/>
            <person name="Daum C."/>
            <person name="Ng V."/>
            <person name="Clum A."/>
            <person name="Steindorff A."/>
            <person name="Ohm R."/>
            <person name="Martin F."/>
            <person name="Silar P."/>
            <person name="Natvig D."/>
            <person name="Lalanne C."/>
            <person name="Gautier V."/>
            <person name="Ament-Velasquez S.L."/>
            <person name="Kruys A."/>
            <person name="Hutchinson M.I."/>
            <person name="Powell A.J."/>
            <person name="Barry K."/>
            <person name="Miller A.N."/>
            <person name="Grigoriev I.V."/>
            <person name="Debuchy R."/>
            <person name="Gladieux P."/>
            <person name="Thoren M.H."/>
            <person name="Johannesson H."/>
        </authorList>
    </citation>
    <scope>NUCLEOTIDE SEQUENCE</scope>
    <source>
        <strain evidence="10">SMH4131-1</strain>
    </source>
</reference>
<evidence type="ECO:0000256" key="1">
    <source>
        <dbReference type="ARBA" id="ARBA00004123"/>
    </source>
</evidence>
<keyword evidence="5" id="KW-0963">Cytoplasm</keyword>
<keyword evidence="11" id="KW-1185">Reference proteome</keyword>
<evidence type="ECO:0000256" key="2">
    <source>
        <dbReference type="ARBA" id="ARBA00004496"/>
    </source>
</evidence>
<dbReference type="InterPro" id="IPR019585">
    <property type="entry name" value="Rpn7/CSN1"/>
</dbReference>
<reference evidence="10" key="1">
    <citation type="journal article" date="2023" name="Mol. Phylogenet. Evol.">
        <title>Genome-scale phylogeny and comparative genomics of the fungal order Sordariales.</title>
        <authorList>
            <person name="Hensen N."/>
            <person name="Bonometti L."/>
            <person name="Westerberg I."/>
            <person name="Brannstrom I.O."/>
            <person name="Guillou S."/>
            <person name="Cros-Aarteil S."/>
            <person name="Calhoun S."/>
            <person name="Haridas S."/>
            <person name="Kuo A."/>
            <person name="Mondo S."/>
            <person name="Pangilinan J."/>
            <person name="Riley R."/>
            <person name="LaButti K."/>
            <person name="Andreopoulos B."/>
            <person name="Lipzen A."/>
            <person name="Chen C."/>
            <person name="Yan M."/>
            <person name="Daum C."/>
            <person name="Ng V."/>
            <person name="Clum A."/>
            <person name="Steindorff A."/>
            <person name="Ohm R.A."/>
            <person name="Martin F."/>
            <person name="Silar P."/>
            <person name="Natvig D.O."/>
            <person name="Lalanne C."/>
            <person name="Gautier V."/>
            <person name="Ament-Velasquez S.L."/>
            <person name="Kruys A."/>
            <person name="Hutchinson M.I."/>
            <person name="Powell A.J."/>
            <person name="Barry K."/>
            <person name="Miller A.N."/>
            <person name="Grigoriev I.V."/>
            <person name="Debuchy R."/>
            <person name="Gladieux P."/>
            <person name="Hiltunen Thoren M."/>
            <person name="Johannesson H."/>
        </authorList>
    </citation>
    <scope>NUCLEOTIDE SEQUENCE</scope>
    <source>
        <strain evidence="10">SMH4131-1</strain>
    </source>
</reference>
<dbReference type="FunFam" id="1.25.40.570:FF:000022">
    <property type="entry name" value="COP9 signalosome complex subunit 1"/>
    <property type="match status" value="1"/>
</dbReference>
<evidence type="ECO:0000256" key="8">
    <source>
        <dbReference type="ARBA" id="ARBA00067814"/>
    </source>
</evidence>
<dbReference type="Pfam" id="PF10602">
    <property type="entry name" value="RPN7"/>
    <property type="match status" value="1"/>
</dbReference>
<organism evidence="10 11">
    <name type="scientific">Cercophora scortea</name>
    <dbReference type="NCBI Taxonomy" id="314031"/>
    <lineage>
        <taxon>Eukaryota</taxon>
        <taxon>Fungi</taxon>
        <taxon>Dikarya</taxon>
        <taxon>Ascomycota</taxon>
        <taxon>Pezizomycotina</taxon>
        <taxon>Sordariomycetes</taxon>
        <taxon>Sordariomycetidae</taxon>
        <taxon>Sordariales</taxon>
        <taxon>Lasiosphaeriaceae</taxon>
        <taxon>Cercophora</taxon>
    </lineage>
</organism>
<comment type="caution">
    <text evidence="10">The sequence shown here is derived from an EMBL/GenBank/DDBJ whole genome shotgun (WGS) entry which is preliminary data.</text>
</comment>
<keyword evidence="6" id="KW-0736">Signalosome</keyword>
<evidence type="ECO:0000256" key="3">
    <source>
        <dbReference type="ARBA" id="ARBA00008793"/>
    </source>
</evidence>
<dbReference type="AlphaFoldDB" id="A0AAE0MJS9"/>
<dbReference type="Proteomes" id="UP001286456">
    <property type="component" value="Unassembled WGS sequence"/>
</dbReference>
<dbReference type="SUPFAM" id="SSF46785">
    <property type="entry name" value="Winged helix' DNA-binding domain"/>
    <property type="match status" value="1"/>
</dbReference>
<dbReference type="GO" id="GO:0000502">
    <property type="term" value="C:proteasome complex"/>
    <property type="evidence" value="ECO:0007669"/>
    <property type="project" value="UniProtKB-KW"/>
</dbReference>
<feature type="domain" description="PCI" evidence="9">
    <location>
        <begin position="234"/>
        <end position="394"/>
    </location>
</feature>
<evidence type="ECO:0000313" key="10">
    <source>
        <dbReference type="EMBL" id="KAK3333694.1"/>
    </source>
</evidence>
<dbReference type="Pfam" id="PF01399">
    <property type="entry name" value="PCI"/>
    <property type="match status" value="1"/>
</dbReference>
<evidence type="ECO:0000259" key="9">
    <source>
        <dbReference type="PROSITE" id="PS50250"/>
    </source>
</evidence>
<dbReference type="SMART" id="SM00088">
    <property type="entry name" value="PINT"/>
    <property type="match status" value="1"/>
</dbReference>
<keyword evidence="7" id="KW-0539">Nucleus</keyword>
<dbReference type="InterPro" id="IPR036390">
    <property type="entry name" value="WH_DNA-bd_sf"/>
</dbReference>
<protein>
    <recommendedName>
        <fullName evidence="8">COP9 signalosome complex subunit 1</fullName>
    </recommendedName>
</protein>
<dbReference type="EMBL" id="JAUEPO010000002">
    <property type="protein sequence ID" value="KAK3333694.1"/>
    <property type="molecule type" value="Genomic_DNA"/>
</dbReference>
<dbReference type="GO" id="GO:0005737">
    <property type="term" value="C:cytoplasm"/>
    <property type="evidence" value="ECO:0007669"/>
    <property type="project" value="UniProtKB-SubCell"/>
</dbReference>
<evidence type="ECO:0000256" key="4">
    <source>
        <dbReference type="ARBA" id="ARBA00011098"/>
    </source>
</evidence>
<dbReference type="GO" id="GO:0008180">
    <property type="term" value="C:COP9 signalosome"/>
    <property type="evidence" value="ECO:0007669"/>
    <property type="project" value="UniProtKB-KW"/>
</dbReference>
<dbReference type="InterPro" id="IPR000717">
    <property type="entry name" value="PCI_dom"/>
</dbReference>
<evidence type="ECO:0000256" key="5">
    <source>
        <dbReference type="ARBA" id="ARBA00022490"/>
    </source>
</evidence>
<accession>A0AAE0MJS9</accession>
<comment type="subcellular location">
    <subcellularLocation>
        <location evidence="2">Cytoplasm</location>
    </subcellularLocation>
    <subcellularLocation>
        <location evidence="1">Nucleus</location>
    </subcellularLocation>
</comment>
<keyword evidence="10" id="KW-0647">Proteasome</keyword>
<name>A0AAE0MJS9_9PEZI</name>
<dbReference type="InterPro" id="IPR045135">
    <property type="entry name" value="Rpn7_N"/>
</dbReference>